<reference evidence="3 4" key="1">
    <citation type="submission" date="2019-07" db="EMBL/GenBank/DDBJ databases">
        <title>Whole genome shotgun sequence of Microvirga aerophila NBRC 106136.</title>
        <authorList>
            <person name="Hosoyama A."/>
            <person name="Uohara A."/>
            <person name="Ohji S."/>
            <person name="Ichikawa N."/>
        </authorList>
    </citation>
    <scope>NUCLEOTIDE SEQUENCE [LARGE SCALE GENOMIC DNA]</scope>
    <source>
        <strain evidence="3 4">NBRC 106136</strain>
    </source>
</reference>
<dbReference type="Proteomes" id="UP000321085">
    <property type="component" value="Unassembled WGS sequence"/>
</dbReference>
<comment type="subcellular location">
    <subcellularLocation>
        <location evidence="1">Secreted</location>
    </subcellularLocation>
</comment>
<dbReference type="RefSeq" id="WP_114185557.1">
    <property type="nucleotide sequence ID" value="NZ_BJYU01000025.1"/>
</dbReference>
<accession>A0A512BRN6</accession>
<dbReference type="PANTHER" id="PTHR38340:SF1">
    <property type="entry name" value="S-LAYER PROTEIN"/>
    <property type="match status" value="1"/>
</dbReference>
<dbReference type="Pfam" id="PF00353">
    <property type="entry name" value="HemolysinCabind"/>
    <property type="match status" value="3"/>
</dbReference>
<dbReference type="EMBL" id="BJYU01000025">
    <property type="protein sequence ID" value="GEO14565.1"/>
    <property type="molecule type" value="Genomic_DNA"/>
</dbReference>
<dbReference type="GO" id="GO:0005509">
    <property type="term" value="F:calcium ion binding"/>
    <property type="evidence" value="ECO:0007669"/>
    <property type="project" value="InterPro"/>
</dbReference>
<dbReference type="AlphaFoldDB" id="A0A512BRN6"/>
<evidence type="ECO:0000256" key="1">
    <source>
        <dbReference type="ARBA" id="ARBA00004613"/>
    </source>
</evidence>
<organism evidence="3 4">
    <name type="scientific">Microvirga aerophila</name>
    <dbReference type="NCBI Taxonomy" id="670291"/>
    <lineage>
        <taxon>Bacteria</taxon>
        <taxon>Pseudomonadati</taxon>
        <taxon>Pseudomonadota</taxon>
        <taxon>Alphaproteobacteria</taxon>
        <taxon>Hyphomicrobiales</taxon>
        <taxon>Methylobacteriaceae</taxon>
        <taxon>Microvirga</taxon>
    </lineage>
</organism>
<name>A0A512BRN6_9HYPH</name>
<gene>
    <name evidence="3" type="ORF">MAE02_22610</name>
</gene>
<keyword evidence="2" id="KW-0964">Secreted</keyword>
<dbReference type="InterPro" id="IPR011049">
    <property type="entry name" value="Serralysin-like_metalloprot_C"/>
</dbReference>
<evidence type="ECO:0000313" key="3">
    <source>
        <dbReference type="EMBL" id="GEO14565.1"/>
    </source>
</evidence>
<proteinExistence type="predicted"/>
<evidence type="ECO:0000256" key="2">
    <source>
        <dbReference type="ARBA" id="ARBA00022525"/>
    </source>
</evidence>
<dbReference type="SUPFAM" id="SSF51120">
    <property type="entry name" value="beta-Roll"/>
    <property type="match status" value="2"/>
</dbReference>
<dbReference type="Gene3D" id="2.150.10.10">
    <property type="entry name" value="Serralysin-like metalloprotease, C-terminal"/>
    <property type="match status" value="2"/>
</dbReference>
<dbReference type="PRINTS" id="PR00313">
    <property type="entry name" value="CABNDNGRPT"/>
</dbReference>
<dbReference type="OrthoDB" id="7985011at2"/>
<dbReference type="GO" id="GO:0005576">
    <property type="term" value="C:extracellular region"/>
    <property type="evidence" value="ECO:0007669"/>
    <property type="project" value="UniProtKB-SubCell"/>
</dbReference>
<dbReference type="PANTHER" id="PTHR38340">
    <property type="entry name" value="S-LAYER PROTEIN"/>
    <property type="match status" value="1"/>
</dbReference>
<dbReference type="InterPro" id="IPR050557">
    <property type="entry name" value="RTX_toxin/Mannuronan_C5-epim"/>
</dbReference>
<sequence>MAETIIDTRATSPLVLTSGNTGIVTATGEIDIASQDFAIDATNATATVNGSVRSLDTAIRLIRSTLNIGSNPEAKVLGGINAINGGVINNGGLIEGSGLTQGTGAVISGRFKPLTVNNTGTILAIDDPLGQGIVFTTPDGSNTPDRRLNVTNSGTIKASQVAISGGHHDDTIINTGHIETSRAYAAISLGNGDDIYDGRNGGTVLGRIYLGAGTDTIYGGSGVDIMDGGSGADVMQGGGGNDTYYVDNQSDNITEHFDAGTDTLVTAVNITSLAENVENLTTFNTAGLTLSGNGLGNAIKGHDGNDVLVGGKGNDTLDGGAGAQDKAQFSGARSNYTVTQAADGTYVIVDNRADEDGRDTLSNVELFEFSNGTLTLAQLLASDTVGGGGGGTVTPVAGKTLVGSKRIDKLAGGEGNDKLYGKAGKDVLTGAGGQDIFVFDTRPNTKTNLDRISDFSVAEDTIWLSDSVFKKLGKGTEASPTKLKKAFFKIGTKAKDKNDYLVYNKKTGVLSYDADGSGAGKAVEIAKLARNLKLTADDFFIV</sequence>
<comment type="caution">
    <text evidence="3">The sequence shown here is derived from an EMBL/GenBank/DDBJ whole genome shotgun (WGS) entry which is preliminary data.</text>
</comment>
<protein>
    <recommendedName>
        <fullName evidence="5">Calcium-binding protein</fullName>
    </recommendedName>
</protein>
<evidence type="ECO:0000313" key="4">
    <source>
        <dbReference type="Proteomes" id="UP000321085"/>
    </source>
</evidence>
<evidence type="ECO:0008006" key="5">
    <source>
        <dbReference type="Google" id="ProtNLM"/>
    </source>
</evidence>
<keyword evidence="4" id="KW-1185">Reference proteome</keyword>
<dbReference type="InterPro" id="IPR001343">
    <property type="entry name" value="Hemolysn_Ca-bd"/>
</dbReference>